<feature type="transmembrane region" description="Helical" evidence="2">
    <location>
        <begin position="14"/>
        <end position="35"/>
    </location>
</feature>
<dbReference type="RefSeq" id="WP_091450347.1">
    <property type="nucleotide sequence ID" value="NZ_FMZZ01000005.1"/>
</dbReference>
<proteinExistence type="predicted"/>
<dbReference type="EMBL" id="FMZZ01000005">
    <property type="protein sequence ID" value="SDC92452.1"/>
    <property type="molecule type" value="Genomic_DNA"/>
</dbReference>
<protein>
    <submittedName>
        <fullName evidence="3">Capsular polysaccharide biosynthesis protein</fullName>
    </submittedName>
</protein>
<accession>A0A1G6QIZ3</accession>
<feature type="region of interest" description="Disordered" evidence="1">
    <location>
        <begin position="202"/>
        <end position="329"/>
    </location>
</feature>
<feature type="compositionally biased region" description="Low complexity" evidence="1">
    <location>
        <begin position="270"/>
        <end position="281"/>
    </location>
</feature>
<keyword evidence="2" id="KW-0472">Membrane</keyword>
<feature type="transmembrane region" description="Helical" evidence="2">
    <location>
        <begin position="179"/>
        <end position="198"/>
    </location>
</feature>
<organism evidence="3 4">
    <name type="scientific">Actinokineospora iranica</name>
    <dbReference type="NCBI Taxonomy" id="1271860"/>
    <lineage>
        <taxon>Bacteria</taxon>
        <taxon>Bacillati</taxon>
        <taxon>Actinomycetota</taxon>
        <taxon>Actinomycetes</taxon>
        <taxon>Pseudonocardiales</taxon>
        <taxon>Pseudonocardiaceae</taxon>
        <taxon>Actinokineospora</taxon>
    </lineage>
</organism>
<evidence type="ECO:0000313" key="4">
    <source>
        <dbReference type="Proteomes" id="UP000199501"/>
    </source>
</evidence>
<name>A0A1G6QIZ3_9PSEU</name>
<dbReference type="OrthoDB" id="3522370at2"/>
<sequence>MDFWKTLLVLLKRWYVALPVFVVTVGAAGAVYAAAPLHYESTGVIVLTSPSSGPTSSADKVSGQTNPLLAFESSLAISASIMVQSINTPEVVKQLGADKPDHTFVLIGGFEGSPFISVKTESVSEQGARDLVVQVLDRAKKELTKRQEALNAPPSTFIGVDDVVPPTEPEPLRGSKLRAAAVALALALVASLSTVFAVESYQNRRRKRSGGEGGDQPGDHLGDLPGDEPTPAGDRRAARTPAHARDERLPASVAERTQRVRPAEVGGRSTPAIPGAPATAANRGPVNGKPVSGGAATGSATGGRRPGPWPTEEYREPPTVRVQPPDPRS</sequence>
<evidence type="ECO:0000256" key="1">
    <source>
        <dbReference type="SAM" id="MobiDB-lite"/>
    </source>
</evidence>
<dbReference type="Proteomes" id="UP000199501">
    <property type="component" value="Unassembled WGS sequence"/>
</dbReference>
<dbReference type="AlphaFoldDB" id="A0A1G6QIZ3"/>
<dbReference type="STRING" id="1271860.SAMN05216174_105330"/>
<keyword evidence="2" id="KW-1133">Transmembrane helix</keyword>
<gene>
    <name evidence="3" type="ORF">SAMN05216174_105330</name>
</gene>
<keyword evidence="2" id="KW-0812">Transmembrane</keyword>
<evidence type="ECO:0000313" key="3">
    <source>
        <dbReference type="EMBL" id="SDC92452.1"/>
    </source>
</evidence>
<reference evidence="4" key="1">
    <citation type="submission" date="2016-10" db="EMBL/GenBank/DDBJ databases">
        <authorList>
            <person name="Varghese N."/>
            <person name="Submissions S."/>
        </authorList>
    </citation>
    <scope>NUCLEOTIDE SEQUENCE [LARGE SCALE GENOMIC DNA]</scope>
    <source>
        <strain evidence="4">IBRC-M 10403</strain>
    </source>
</reference>
<feature type="compositionally biased region" description="Basic and acidic residues" evidence="1">
    <location>
        <begin position="233"/>
        <end position="249"/>
    </location>
</feature>
<keyword evidence="4" id="KW-1185">Reference proteome</keyword>
<evidence type="ECO:0000256" key="2">
    <source>
        <dbReference type="SAM" id="Phobius"/>
    </source>
</evidence>